<sequence length="53" mass="6381">MDQFLIDHDIAHEFHIYGDDENIRTHNFELNVRDQVAMECNADEKAFFERVIK</sequence>
<dbReference type="AlphaFoldDB" id="A0A0R1KGZ1"/>
<gene>
    <name evidence="1" type="ORF">FD03_GL000061</name>
</gene>
<dbReference type="Proteomes" id="UP000051248">
    <property type="component" value="Unassembled WGS sequence"/>
</dbReference>
<accession>A0A0R1KGZ1</accession>
<protein>
    <submittedName>
        <fullName evidence="1">Uncharacterized protein</fullName>
    </submittedName>
</protein>
<evidence type="ECO:0000313" key="1">
    <source>
        <dbReference type="EMBL" id="KRK80180.1"/>
    </source>
</evidence>
<comment type="caution">
    <text evidence="1">The sequence shown here is derived from an EMBL/GenBank/DDBJ whole genome shotgun (WGS) entry which is preliminary data.</text>
</comment>
<name>A0A0R1KGZ1_9LACO</name>
<dbReference type="PATRIC" id="fig|1423775.4.peg.61"/>
<dbReference type="STRING" id="1423775.FD03_GL000061"/>
<proteinExistence type="predicted"/>
<dbReference type="EMBL" id="AZDZ01000008">
    <property type="protein sequence ID" value="KRK80180.1"/>
    <property type="molecule type" value="Genomic_DNA"/>
</dbReference>
<keyword evidence="2" id="KW-1185">Reference proteome</keyword>
<dbReference type="RefSeq" id="WP_235700602.1">
    <property type="nucleotide sequence ID" value="NZ_AZDZ01000008.1"/>
</dbReference>
<reference evidence="1 2" key="1">
    <citation type="journal article" date="2015" name="Genome Announc.">
        <title>Expanding the biotechnology potential of lactobacilli through comparative genomics of 213 strains and associated genera.</title>
        <authorList>
            <person name="Sun Z."/>
            <person name="Harris H.M."/>
            <person name="McCann A."/>
            <person name="Guo C."/>
            <person name="Argimon S."/>
            <person name="Zhang W."/>
            <person name="Yang X."/>
            <person name="Jeffery I.B."/>
            <person name="Cooney J.C."/>
            <person name="Kagawa T.F."/>
            <person name="Liu W."/>
            <person name="Song Y."/>
            <person name="Salvetti E."/>
            <person name="Wrobel A."/>
            <person name="Rasinkangas P."/>
            <person name="Parkhill J."/>
            <person name="Rea M.C."/>
            <person name="O'Sullivan O."/>
            <person name="Ritari J."/>
            <person name="Douillard F.P."/>
            <person name="Paul Ross R."/>
            <person name="Yang R."/>
            <person name="Briner A.E."/>
            <person name="Felis G.E."/>
            <person name="de Vos W.M."/>
            <person name="Barrangou R."/>
            <person name="Klaenhammer T.R."/>
            <person name="Caufield P.W."/>
            <person name="Cui Y."/>
            <person name="Zhang H."/>
            <person name="O'Toole P.W."/>
        </authorList>
    </citation>
    <scope>NUCLEOTIDE SEQUENCE [LARGE SCALE GENOMIC DNA]</scope>
    <source>
        <strain evidence="1 2">DSM 19682</strain>
    </source>
</reference>
<evidence type="ECO:0000313" key="2">
    <source>
        <dbReference type="Proteomes" id="UP000051248"/>
    </source>
</evidence>
<organism evidence="1 2">
    <name type="scientific">Companilactobacillus nodensis DSM 19682 = JCM 14932 = NBRC 107160</name>
    <dbReference type="NCBI Taxonomy" id="1423775"/>
    <lineage>
        <taxon>Bacteria</taxon>
        <taxon>Bacillati</taxon>
        <taxon>Bacillota</taxon>
        <taxon>Bacilli</taxon>
        <taxon>Lactobacillales</taxon>
        <taxon>Lactobacillaceae</taxon>
        <taxon>Companilactobacillus</taxon>
    </lineage>
</organism>